<dbReference type="EMBL" id="JBHUCO010000038">
    <property type="protein sequence ID" value="MFD1521769.1"/>
    <property type="molecule type" value="Genomic_DNA"/>
</dbReference>
<organism evidence="2 3">
    <name type="scientific">Pseudonocardia yunnanensis</name>
    <dbReference type="NCBI Taxonomy" id="58107"/>
    <lineage>
        <taxon>Bacteria</taxon>
        <taxon>Bacillati</taxon>
        <taxon>Actinomycetota</taxon>
        <taxon>Actinomycetes</taxon>
        <taxon>Pseudonocardiales</taxon>
        <taxon>Pseudonocardiaceae</taxon>
        <taxon>Pseudonocardia</taxon>
    </lineage>
</organism>
<accession>A0ABW4F5U8</accession>
<evidence type="ECO:0000256" key="1">
    <source>
        <dbReference type="SAM" id="MobiDB-lite"/>
    </source>
</evidence>
<dbReference type="Proteomes" id="UP001597114">
    <property type="component" value="Unassembled WGS sequence"/>
</dbReference>
<comment type="caution">
    <text evidence="2">The sequence shown here is derived from an EMBL/GenBank/DDBJ whole genome shotgun (WGS) entry which is preliminary data.</text>
</comment>
<protein>
    <submittedName>
        <fullName evidence="2">Uncharacterized protein</fullName>
    </submittedName>
</protein>
<feature type="region of interest" description="Disordered" evidence="1">
    <location>
        <begin position="90"/>
        <end position="120"/>
    </location>
</feature>
<gene>
    <name evidence="2" type="ORF">ACFSJD_30030</name>
</gene>
<evidence type="ECO:0000313" key="3">
    <source>
        <dbReference type="Proteomes" id="UP001597114"/>
    </source>
</evidence>
<dbReference type="RefSeq" id="WP_344722272.1">
    <property type="nucleotide sequence ID" value="NZ_BAAAUS010000011.1"/>
</dbReference>
<proteinExistence type="predicted"/>
<reference evidence="3" key="1">
    <citation type="journal article" date="2019" name="Int. J. Syst. Evol. Microbiol.">
        <title>The Global Catalogue of Microorganisms (GCM) 10K type strain sequencing project: providing services to taxonomists for standard genome sequencing and annotation.</title>
        <authorList>
            <consortium name="The Broad Institute Genomics Platform"/>
            <consortium name="The Broad Institute Genome Sequencing Center for Infectious Disease"/>
            <person name="Wu L."/>
            <person name="Ma J."/>
        </authorList>
    </citation>
    <scope>NUCLEOTIDE SEQUENCE [LARGE SCALE GENOMIC DNA]</scope>
    <source>
        <strain evidence="3">CCM 7043</strain>
    </source>
</reference>
<feature type="compositionally biased region" description="Polar residues" evidence="1">
    <location>
        <begin position="109"/>
        <end position="120"/>
    </location>
</feature>
<evidence type="ECO:0000313" key="2">
    <source>
        <dbReference type="EMBL" id="MFD1521769.1"/>
    </source>
</evidence>
<sequence>MTFVVIGLVSLGADLVAEWSGSDADVVTAPGVGAPPLVVTRQLLKAAAFLSAVGVLGFAVEVIMDADTRHILIGDVVGLAVGETAAVARTERPGRRREPKPAGPCCACQVSTATASTSTR</sequence>
<keyword evidence="3" id="KW-1185">Reference proteome</keyword>
<name>A0ABW4F5U8_9PSEU</name>